<keyword evidence="2" id="KW-1185">Reference proteome</keyword>
<dbReference type="EMBL" id="BGPR01000410">
    <property type="protein sequence ID" value="GBM18753.1"/>
    <property type="molecule type" value="Genomic_DNA"/>
</dbReference>
<evidence type="ECO:0000313" key="2">
    <source>
        <dbReference type="Proteomes" id="UP000499080"/>
    </source>
</evidence>
<accession>A0A4Y2DPI1</accession>
<name>A0A4Y2DPI1_ARAVE</name>
<evidence type="ECO:0000313" key="1">
    <source>
        <dbReference type="EMBL" id="GBM18753.1"/>
    </source>
</evidence>
<reference evidence="1 2" key="1">
    <citation type="journal article" date="2019" name="Sci. Rep.">
        <title>Orb-weaving spider Araneus ventricosus genome elucidates the spidroin gene catalogue.</title>
        <authorList>
            <person name="Kono N."/>
            <person name="Nakamura H."/>
            <person name="Ohtoshi R."/>
            <person name="Moran D.A.P."/>
            <person name="Shinohara A."/>
            <person name="Yoshida Y."/>
            <person name="Fujiwara M."/>
            <person name="Mori M."/>
            <person name="Tomita M."/>
            <person name="Arakawa K."/>
        </authorList>
    </citation>
    <scope>NUCLEOTIDE SEQUENCE [LARGE SCALE GENOMIC DNA]</scope>
</reference>
<dbReference type="Proteomes" id="UP000499080">
    <property type="component" value="Unassembled WGS sequence"/>
</dbReference>
<gene>
    <name evidence="1" type="ORF">AVEN_44311_1</name>
</gene>
<dbReference type="AlphaFoldDB" id="A0A4Y2DPI1"/>
<organism evidence="1 2">
    <name type="scientific">Araneus ventricosus</name>
    <name type="common">Orbweaver spider</name>
    <name type="synonym">Epeira ventricosa</name>
    <dbReference type="NCBI Taxonomy" id="182803"/>
    <lineage>
        <taxon>Eukaryota</taxon>
        <taxon>Metazoa</taxon>
        <taxon>Ecdysozoa</taxon>
        <taxon>Arthropoda</taxon>
        <taxon>Chelicerata</taxon>
        <taxon>Arachnida</taxon>
        <taxon>Araneae</taxon>
        <taxon>Araneomorphae</taxon>
        <taxon>Entelegynae</taxon>
        <taxon>Araneoidea</taxon>
        <taxon>Araneidae</taxon>
        <taxon>Araneus</taxon>
    </lineage>
</organism>
<proteinExistence type="predicted"/>
<protein>
    <submittedName>
        <fullName evidence="1">Uncharacterized protein</fullName>
    </submittedName>
</protein>
<comment type="caution">
    <text evidence="1">The sequence shown here is derived from an EMBL/GenBank/DDBJ whole genome shotgun (WGS) entry which is preliminary data.</text>
</comment>
<sequence>MAFADNEVDCYRGEDDFSVAAILLDNKMTIPACSETTFPVRSVFYRDQPGDNLVTCIKAACYRGEDDSSLLLFSWTIK</sequence>